<proteinExistence type="predicted"/>
<reference evidence="2" key="1">
    <citation type="submission" date="2018-01" db="EMBL/GenBank/DDBJ databases">
        <title>Pseudomonas phages infecting Pseudomonas sp. isolated from Prunus avium.</title>
        <authorList>
            <person name="Colberg O."/>
            <person name="Carstens A.B."/>
            <person name="Kot W."/>
            <person name="Hansen L.H."/>
        </authorList>
    </citation>
    <scope>NUCLEOTIDE SEQUENCE [LARGE SCALE GENOMIC DNA]</scope>
</reference>
<dbReference type="Proteomes" id="UP000240903">
    <property type="component" value="Segment"/>
</dbReference>
<protein>
    <submittedName>
        <fullName evidence="1">Uncharacterized protein</fullName>
    </submittedName>
</protein>
<keyword evidence="2" id="KW-1185">Reference proteome</keyword>
<accession>A0A2K9VHT2</accession>
<organism evidence="1 2">
    <name type="scientific">Pseudomonas phage Littlefix</name>
    <dbReference type="NCBI Taxonomy" id="2079289"/>
    <lineage>
        <taxon>Viruses</taxon>
        <taxon>Duplodnaviria</taxon>
        <taxon>Heunggongvirae</taxon>
        <taxon>Uroviricota</taxon>
        <taxon>Caudoviricetes</taxon>
        <taxon>Schitoviridae</taxon>
        <taxon>Littlefixvirus</taxon>
        <taxon>Littlefixvirus littlefix</taxon>
    </lineage>
</organism>
<sequence length="85" mass="9947">MSTEECTDYYLDENEIPISKYSHAYSEDTSLKDGAWCENTTRTIYSVDNKNKTWIKVFYEQKQFVVKRVEEPPKTLQMALLIGAI</sequence>
<name>A0A2K9VHT2_9CAUD</name>
<evidence type="ECO:0000313" key="2">
    <source>
        <dbReference type="Proteomes" id="UP000240903"/>
    </source>
</evidence>
<gene>
    <name evidence="1" type="ORF">PsPhLittlefix_gp52</name>
</gene>
<evidence type="ECO:0000313" key="1">
    <source>
        <dbReference type="EMBL" id="AUV61867.1"/>
    </source>
</evidence>
<dbReference type="EMBL" id="MG775260">
    <property type="protein sequence ID" value="AUV61867.1"/>
    <property type="molecule type" value="Genomic_DNA"/>
</dbReference>